<evidence type="ECO:0000313" key="1">
    <source>
        <dbReference type="EMBL" id="UOQ50697.1"/>
    </source>
</evidence>
<gene>
    <name evidence="1" type="ORF">MUN80_13100</name>
</gene>
<accession>A0ABY4F3F1</accession>
<organism evidence="1 2">
    <name type="scientific">Hymenobacter cellulosivorans</name>
    <dbReference type="NCBI Taxonomy" id="2932249"/>
    <lineage>
        <taxon>Bacteria</taxon>
        <taxon>Pseudomonadati</taxon>
        <taxon>Bacteroidota</taxon>
        <taxon>Cytophagia</taxon>
        <taxon>Cytophagales</taxon>
        <taxon>Hymenobacteraceae</taxon>
        <taxon>Hymenobacter</taxon>
    </lineage>
</organism>
<name>A0ABY4F3F1_9BACT</name>
<dbReference type="RefSeq" id="WP_244713448.1">
    <property type="nucleotide sequence ID" value="NZ_CP095049.1"/>
</dbReference>
<proteinExistence type="predicted"/>
<evidence type="ECO:0000313" key="2">
    <source>
        <dbReference type="Proteomes" id="UP000831785"/>
    </source>
</evidence>
<reference evidence="1 2" key="1">
    <citation type="submission" date="2022-04" db="EMBL/GenBank/DDBJ databases">
        <title>Hymenobacter sp. isolated from the air.</title>
        <authorList>
            <person name="Won M."/>
            <person name="Lee C.-M."/>
            <person name="Woen H.-Y."/>
            <person name="Kwon S.-W."/>
        </authorList>
    </citation>
    <scope>NUCLEOTIDE SEQUENCE [LARGE SCALE GENOMIC DNA]</scope>
    <source>
        <strain evidence="2">5116 S-27</strain>
    </source>
</reference>
<keyword evidence="2" id="KW-1185">Reference proteome</keyword>
<protein>
    <submittedName>
        <fullName evidence="1">Uncharacterized protein</fullName>
    </submittedName>
</protein>
<dbReference type="Proteomes" id="UP000831785">
    <property type="component" value="Chromosome"/>
</dbReference>
<sequence>MSDTLHSKVLTLHRHYNQVAETQLGLPSKRSRTHDNHAAQEQRVIAKALEVSQAAHSLPVAGTEYEAEVENILDGCRQIQQNPYLRLGGIVRV</sequence>
<dbReference type="EMBL" id="CP095049">
    <property type="protein sequence ID" value="UOQ50697.1"/>
    <property type="molecule type" value="Genomic_DNA"/>
</dbReference>